<comment type="caution">
    <text evidence="1">The sequence shown here is derived from an EMBL/GenBank/DDBJ whole genome shotgun (WGS) entry which is preliminary data.</text>
</comment>
<accession>A0ABN9TYQ2</accession>
<evidence type="ECO:0000313" key="1">
    <source>
        <dbReference type="EMBL" id="CAK0851470.1"/>
    </source>
</evidence>
<name>A0ABN9TYQ2_9DINO</name>
<protein>
    <submittedName>
        <fullName evidence="1">Uncharacterized protein</fullName>
    </submittedName>
</protein>
<reference evidence="1" key="1">
    <citation type="submission" date="2023-10" db="EMBL/GenBank/DDBJ databases">
        <authorList>
            <person name="Chen Y."/>
            <person name="Shah S."/>
            <person name="Dougan E. K."/>
            <person name="Thang M."/>
            <person name="Chan C."/>
        </authorList>
    </citation>
    <scope>NUCLEOTIDE SEQUENCE [LARGE SCALE GENOMIC DNA]</scope>
</reference>
<organism evidence="1 2">
    <name type="scientific">Prorocentrum cordatum</name>
    <dbReference type="NCBI Taxonomy" id="2364126"/>
    <lineage>
        <taxon>Eukaryota</taxon>
        <taxon>Sar</taxon>
        <taxon>Alveolata</taxon>
        <taxon>Dinophyceae</taxon>
        <taxon>Prorocentrales</taxon>
        <taxon>Prorocentraceae</taxon>
        <taxon>Prorocentrum</taxon>
    </lineage>
</organism>
<evidence type="ECO:0000313" key="2">
    <source>
        <dbReference type="Proteomes" id="UP001189429"/>
    </source>
</evidence>
<gene>
    <name evidence="1" type="ORF">PCOR1329_LOCUS43623</name>
</gene>
<proteinExistence type="predicted"/>
<dbReference type="Proteomes" id="UP001189429">
    <property type="component" value="Unassembled WGS sequence"/>
</dbReference>
<keyword evidence="2" id="KW-1185">Reference proteome</keyword>
<sequence>MVGSIAKADDETVSPFVEQLAAHGASASKLAEGVRDLPRMVDGAAAEQFDGTNRRRLEQLRGFDIRIKATESRLYERDFSLAALHNQMRSIGEALFHDNTKPVVPIVNSAGFDQETDPTIARAFAGKLAELRTVRRSIHD</sequence>
<dbReference type="EMBL" id="CAUYUJ010015243">
    <property type="protein sequence ID" value="CAK0851470.1"/>
    <property type="molecule type" value="Genomic_DNA"/>
</dbReference>